<sequence length="112" mass="12484">MQEDRATETPAMTTRPETVTRSGRRSTLKRSRRKLAPALENVDQSNDVGSVTVTELNGLLKQIPSCGNCEEDDVSLWLDFDADDAGFQLMSDDEVIAQVRKPNNDVDNRESN</sequence>
<comment type="caution">
    <text evidence="2">The sequence shown here is derived from an EMBL/GenBank/DDBJ whole genome shotgun (WGS) entry which is preliminary data.</text>
</comment>
<gene>
    <name evidence="2" type="ORF">AVEN_63586_1</name>
</gene>
<dbReference type="Proteomes" id="UP000499080">
    <property type="component" value="Unassembled WGS sequence"/>
</dbReference>
<name>A0A4Y2U366_ARAVE</name>
<feature type="compositionally biased region" description="Basic residues" evidence="1">
    <location>
        <begin position="22"/>
        <end position="35"/>
    </location>
</feature>
<dbReference type="AlphaFoldDB" id="A0A4Y2U366"/>
<evidence type="ECO:0000256" key="1">
    <source>
        <dbReference type="SAM" id="MobiDB-lite"/>
    </source>
</evidence>
<accession>A0A4Y2U366</accession>
<evidence type="ECO:0000313" key="3">
    <source>
        <dbReference type="Proteomes" id="UP000499080"/>
    </source>
</evidence>
<organism evidence="2 3">
    <name type="scientific">Araneus ventricosus</name>
    <name type="common">Orbweaver spider</name>
    <name type="synonym">Epeira ventricosa</name>
    <dbReference type="NCBI Taxonomy" id="182803"/>
    <lineage>
        <taxon>Eukaryota</taxon>
        <taxon>Metazoa</taxon>
        <taxon>Ecdysozoa</taxon>
        <taxon>Arthropoda</taxon>
        <taxon>Chelicerata</taxon>
        <taxon>Arachnida</taxon>
        <taxon>Araneae</taxon>
        <taxon>Araneomorphae</taxon>
        <taxon>Entelegynae</taxon>
        <taxon>Araneoidea</taxon>
        <taxon>Araneidae</taxon>
        <taxon>Araneus</taxon>
    </lineage>
</organism>
<proteinExistence type="predicted"/>
<dbReference type="EMBL" id="BGPR01033185">
    <property type="protein sequence ID" value="GBO07042.1"/>
    <property type="molecule type" value="Genomic_DNA"/>
</dbReference>
<protein>
    <submittedName>
        <fullName evidence="2">Uncharacterized protein</fullName>
    </submittedName>
</protein>
<keyword evidence="3" id="KW-1185">Reference proteome</keyword>
<feature type="compositionally biased region" description="Polar residues" evidence="1">
    <location>
        <begin position="10"/>
        <end position="19"/>
    </location>
</feature>
<feature type="region of interest" description="Disordered" evidence="1">
    <location>
        <begin position="1"/>
        <end position="45"/>
    </location>
</feature>
<evidence type="ECO:0000313" key="2">
    <source>
        <dbReference type="EMBL" id="GBO07042.1"/>
    </source>
</evidence>
<reference evidence="2 3" key="1">
    <citation type="journal article" date="2019" name="Sci. Rep.">
        <title>Orb-weaving spider Araneus ventricosus genome elucidates the spidroin gene catalogue.</title>
        <authorList>
            <person name="Kono N."/>
            <person name="Nakamura H."/>
            <person name="Ohtoshi R."/>
            <person name="Moran D.A.P."/>
            <person name="Shinohara A."/>
            <person name="Yoshida Y."/>
            <person name="Fujiwara M."/>
            <person name="Mori M."/>
            <person name="Tomita M."/>
            <person name="Arakawa K."/>
        </authorList>
    </citation>
    <scope>NUCLEOTIDE SEQUENCE [LARGE SCALE GENOMIC DNA]</scope>
</reference>